<dbReference type="Pfam" id="PF26348">
    <property type="entry name" value="SRA_ScoMcrA"/>
    <property type="match status" value="1"/>
</dbReference>
<feature type="domain" description="ScoMcrA-like SRA" evidence="1">
    <location>
        <begin position="8"/>
        <end position="139"/>
    </location>
</feature>
<gene>
    <name evidence="2" type="ordered locus">EAT1b_1811</name>
</gene>
<dbReference type="Proteomes" id="UP000000716">
    <property type="component" value="Chromosome"/>
</dbReference>
<dbReference type="eggNOG" id="COG1403">
    <property type="taxonomic scope" value="Bacteria"/>
</dbReference>
<accession>C4L074</accession>
<evidence type="ECO:0000259" key="1">
    <source>
        <dbReference type="Pfam" id="PF26348"/>
    </source>
</evidence>
<dbReference type="OrthoDB" id="9781481at2"/>
<protein>
    <submittedName>
        <fullName evidence="2">HNH endonuclease</fullName>
    </submittedName>
</protein>
<sequence length="272" mass="31526">MLFERNKIYKRSSLHDQYGGNRQRGISPSAKHDMIFIFDMKNSSFEYTNHWDEKEGLYYYNGEGQIGDQTFTSGNKALLRHIERSKDVYLFEEIGNSMYRFIDQMILIGYDIQFGSDKNHQQREVIVFTFEPIHSVFEGAHNFFEKMKYKTSDELHLIVKQNLQKVSGSSTAIRKQQIRERSAAVYYSILARANNHCEACGSPSPFETEDGAYLELHSLYSHSDQIILLPGLGAAVCPNCHMRLHKGKDRSQYNEQLQHKIIAKLIEEIGRP</sequence>
<proteinExistence type="predicted"/>
<dbReference type="KEGG" id="eat:EAT1b_1811"/>
<dbReference type="AlphaFoldDB" id="C4L074"/>
<dbReference type="HOGENOM" id="CLU_058772_0_1_9"/>
<keyword evidence="2" id="KW-0378">Hydrolase</keyword>
<keyword evidence="2" id="KW-0540">Nuclease</keyword>
<dbReference type="EMBL" id="CP001615">
    <property type="protein sequence ID" value="ACQ70737.1"/>
    <property type="molecule type" value="Genomic_DNA"/>
</dbReference>
<name>C4L074_EXISA</name>
<reference evidence="2 3" key="1">
    <citation type="journal article" date="2011" name="J. Bacteriol.">
        <title>Complete genome sequence of the Thermophilic Bacterium Exiguobacterium sp. AT1b.</title>
        <authorList>
            <person name="Vishnivetskaya T.A."/>
            <person name="Lucas S."/>
            <person name="Copeland A."/>
            <person name="Lapidus A."/>
            <person name="Glavina Del Rio T."/>
            <person name="Dalin E."/>
            <person name="Tice H."/>
            <person name="Bruce D.C."/>
            <person name="Goodwin L.A."/>
            <person name="Pitluck S."/>
            <person name="Saunders E."/>
            <person name="Brettin T."/>
            <person name="Detter C."/>
            <person name="Han C."/>
            <person name="Larimer F."/>
            <person name="Land M.L."/>
            <person name="Hauser L.J."/>
            <person name="Kyrpides N.C."/>
            <person name="Ovchinnikova G."/>
            <person name="Kathariou S."/>
            <person name="Ramaley R.F."/>
            <person name="Rodrigues D.F."/>
            <person name="Hendrix C."/>
            <person name="Richardson P."/>
            <person name="Tiedje J.M."/>
        </authorList>
    </citation>
    <scope>NUCLEOTIDE SEQUENCE [LARGE SCALE GENOMIC DNA]</scope>
    <source>
        <strain evidence="3">ATCC BAA-1283 / AT1b</strain>
    </source>
</reference>
<evidence type="ECO:0000313" key="3">
    <source>
        <dbReference type="Proteomes" id="UP000000716"/>
    </source>
</evidence>
<organism evidence="2 3">
    <name type="scientific">Exiguobacterium sp. (strain ATCC BAA-1283 / AT1b)</name>
    <dbReference type="NCBI Taxonomy" id="360911"/>
    <lineage>
        <taxon>Bacteria</taxon>
        <taxon>Bacillati</taxon>
        <taxon>Bacillota</taxon>
        <taxon>Bacilli</taxon>
        <taxon>Bacillales</taxon>
        <taxon>Bacillales Family XII. Incertae Sedis</taxon>
        <taxon>Exiguobacterium</taxon>
    </lineage>
</organism>
<keyword evidence="2" id="KW-0255">Endonuclease</keyword>
<dbReference type="GO" id="GO:0004519">
    <property type="term" value="F:endonuclease activity"/>
    <property type="evidence" value="ECO:0007669"/>
    <property type="project" value="UniProtKB-KW"/>
</dbReference>
<dbReference type="RefSeq" id="WP_015880296.1">
    <property type="nucleotide sequence ID" value="NC_012673.1"/>
</dbReference>
<evidence type="ECO:0000313" key="2">
    <source>
        <dbReference type="EMBL" id="ACQ70737.1"/>
    </source>
</evidence>
<dbReference type="InterPro" id="IPR058712">
    <property type="entry name" value="SRA_ScoMcrA"/>
</dbReference>
<keyword evidence="3" id="KW-1185">Reference proteome</keyword>